<comment type="catalytic activity">
    <reaction evidence="10">
        <text>ATP + H2O = ADP + phosphate + H(+)</text>
        <dbReference type="Rhea" id="RHEA:13065"/>
        <dbReference type="ChEBI" id="CHEBI:15377"/>
        <dbReference type="ChEBI" id="CHEBI:15378"/>
        <dbReference type="ChEBI" id="CHEBI:30616"/>
        <dbReference type="ChEBI" id="CHEBI:43474"/>
        <dbReference type="ChEBI" id="CHEBI:456216"/>
        <dbReference type="EC" id="5.6.2.4"/>
    </reaction>
</comment>
<proteinExistence type="inferred from homology"/>
<dbReference type="GO" id="GO:0005634">
    <property type="term" value="C:nucleus"/>
    <property type="evidence" value="ECO:0007669"/>
    <property type="project" value="TreeGrafter"/>
</dbReference>
<feature type="region of interest" description="Disordered" evidence="12">
    <location>
        <begin position="581"/>
        <end position="607"/>
    </location>
</feature>
<evidence type="ECO:0000256" key="6">
    <source>
        <dbReference type="ARBA" id="ARBA00023125"/>
    </source>
</evidence>
<reference evidence="15 16" key="1">
    <citation type="journal article" date="2020" name="ISME J.">
        <title>Uncovering the hidden diversity of litter-decomposition mechanisms in mushroom-forming fungi.</title>
        <authorList>
            <person name="Floudas D."/>
            <person name="Bentzer J."/>
            <person name="Ahren D."/>
            <person name="Johansson T."/>
            <person name="Persson P."/>
            <person name="Tunlid A."/>
        </authorList>
    </citation>
    <scope>NUCLEOTIDE SEQUENCE [LARGE SCALE GENOMIC DNA]</scope>
    <source>
        <strain evidence="15 16">CBS 101986</strain>
    </source>
</reference>
<feature type="region of interest" description="Disordered" evidence="12">
    <location>
        <begin position="878"/>
        <end position="1078"/>
    </location>
</feature>
<organism evidence="15 16">
    <name type="scientific">Psilocybe cf. subviscida</name>
    <dbReference type="NCBI Taxonomy" id="2480587"/>
    <lineage>
        <taxon>Eukaryota</taxon>
        <taxon>Fungi</taxon>
        <taxon>Dikarya</taxon>
        <taxon>Basidiomycota</taxon>
        <taxon>Agaricomycotina</taxon>
        <taxon>Agaricomycetes</taxon>
        <taxon>Agaricomycetidae</taxon>
        <taxon>Agaricales</taxon>
        <taxon>Agaricineae</taxon>
        <taxon>Strophariaceae</taxon>
        <taxon>Psilocybe</taxon>
    </lineage>
</organism>
<keyword evidence="6" id="KW-0238">DNA-binding</keyword>
<name>A0A8H5BRB8_9AGAR</name>
<feature type="compositionally biased region" description="Polar residues" evidence="12">
    <location>
        <begin position="911"/>
        <end position="950"/>
    </location>
</feature>
<sequence length="1485" mass="162807">MRLLLRAHLHCRSYLFTMNTPRSYSNAASSVNGPSTSGPSTHMPNVNMESMLSTLNTAQRRAVTHDPSIPLQILAGPGSGKTKVLISRIARLIIEHKLEPSSICAVTFTNKAANEMRDRLTKLIGKEATTALQMGTFHSICARFLRRYAGSVELDSNFTICDADDSKKLINELLKPYKDYMLMNNLTMSDGAASSIISKAKAKGMSAAMVLQDADERDKAERRSQPSTSSTMSTRRILAEVYVGYETVLKENNALDFDDLLIYGVKLFQNHDASTLWCNHILVDEFQDTNTMQYELMTAIATRRCVTIVGDPDQSIYGWRSAEVINLSHFSPVEQIFLETNYRSTSSILRSCLAIVAEDKKRIPKSLNTTHPLGSTPYVGVFLSEKEEATFIASEIKRCVANMGGVLKWGDFVILLRFNALSRPIEAALQKEGIPCRILGGHKFFERVEVKDILSYLQLVDNPSFNPAFMRAIKVPARGVGDKTMSEIASLATALEISQLTVVERIHDNKIPDIKPAIKRKIASFIKVIRTLRKLDEENTPPSEMIRKLLTMIDYEEYLRKTQQDWDSRWENVQELITFASESEDGSPVQPVLGADGTPTSEGKEDSKLRQFLQASMLSSEGDNQSEDESKEKVTLSTCHAAKGLEWPVVMIPSVDHDTFPFYRTEDVDEERRLLYVACTRAQSLLYILHSQKRQVAGRTQAKSLSSFVSEPQKKNAGLFSYNVPRFLPEDRAVVSKVLGRPLPNEAEIKRRLEELENNGDRVQAVFQNATGGFSAVTLAGVKSATGESEFNLAPLYTSPDALAGISASFRKDYRKRPFSGTSTGAIRNTIRSVGARQGAPMVNGMASGPVQSIGRSLAQEGNLNPTFMSASSAVARNPHLVTPPPSASTSKAAELASSRQGWSEKPRSLGGNNDSSNVRPGQNSTSFPGSFLNPRQITQTPSLTPSQVAGPSKLNGHANRADKISNAPRPFGSSPFGDERNSSTLSSRWPASSSAGASSPRPIVLRDTDIINQSIKAPTTTTTARVPSISLSSHYKNEPQPRTESSLRGSHTRAVTPDNGNKNEPSSGPEWPVSLGPSGWKTIRLPRPVGRHPIAGTWKSIKANTETRLDELHVWWTGIDPLAFANEGDLRPFSSAAIKEILTQAGFASVENAFVEGFVVPHIWSAPLDLDSPKDVLKLEAPFSTVLGAPIAPLSHPYLRGSVGLVLSLPGAGTALLTCSHVARPPVSASESVPNDSQGPKEYIVLDNKSYDASITAMTDFIDNTNASIVAWIKRRDHTQDPTAKAEYFTLMTTAQRKINHVEALKVNVVEFYSKPEQRVVGSLLHAENVASYLNDWALIKVDGDGIGPDFVGNKLFLGHRKKCQQRYKLLFPEVTKTKQHPEDGYLKATDVVPLNDFEDPPHTDQHGDSCLIVVKNGASSGITIGRANSLESSTRIYGNTHDDTHTSHEFAVISEKGAFSKPGASPVTQAQLFLIEMAALLDF</sequence>
<evidence type="ECO:0000256" key="12">
    <source>
        <dbReference type="SAM" id="MobiDB-lite"/>
    </source>
</evidence>
<evidence type="ECO:0000259" key="14">
    <source>
        <dbReference type="PROSITE" id="PS51217"/>
    </source>
</evidence>
<evidence type="ECO:0000256" key="4">
    <source>
        <dbReference type="ARBA" id="ARBA00022806"/>
    </source>
</evidence>
<dbReference type="Gene3D" id="3.40.50.300">
    <property type="entry name" value="P-loop containing nucleotide triphosphate hydrolases"/>
    <property type="match status" value="2"/>
</dbReference>
<evidence type="ECO:0000259" key="13">
    <source>
        <dbReference type="PROSITE" id="PS51198"/>
    </source>
</evidence>
<dbReference type="CDD" id="cd17932">
    <property type="entry name" value="DEXQc_UvrD"/>
    <property type="match status" value="1"/>
</dbReference>
<dbReference type="SUPFAM" id="SSF52540">
    <property type="entry name" value="P-loop containing nucleoside triphosphate hydrolases"/>
    <property type="match status" value="1"/>
</dbReference>
<evidence type="ECO:0000256" key="8">
    <source>
        <dbReference type="ARBA" id="ARBA00034617"/>
    </source>
</evidence>
<evidence type="ECO:0000256" key="3">
    <source>
        <dbReference type="ARBA" id="ARBA00022801"/>
    </source>
</evidence>
<evidence type="ECO:0000256" key="2">
    <source>
        <dbReference type="ARBA" id="ARBA00022741"/>
    </source>
</evidence>
<keyword evidence="3 11" id="KW-0378">Hydrolase</keyword>
<dbReference type="PROSITE" id="PS51198">
    <property type="entry name" value="UVRD_HELICASE_ATP_BIND"/>
    <property type="match status" value="1"/>
</dbReference>
<feature type="binding site" evidence="11">
    <location>
        <begin position="75"/>
        <end position="82"/>
    </location>
    <ligand>
        <name>ATP</name>
        <dbReference type="ChEBI" id="CHEBI:30616"/>
    </ligand>
</feature>
<evidence type="ECO:0000256" key="9">
    <source>
        <dbReference type="ARBA" id="ARBA00034808"/>
    </source>
</evidence>
<dbReference type="Proteomes" id="UP000567179">
    <property type="component" value="Unassembled WGS sequence"/>
</dbReference>
<keyword evidence="2 11" id="KW-0547">Nucleotide-binding</keyword>
<keyword evidence="16" id="KW-1185">Reference proteome</keyword>
<feature type="domain" description="UvrD-like helicase ATP-binding" evidence="13">
    <location>
        <begin position="54"/>
        <end position="345"/>
    </location>
</feature>
<dbReference type="PROSITE" id="PS51217">
    <property type="entry name" value="UVRD_HELICASE_CTER"/>
    <property type="match status" value="1"/>
</dbReference>
<evidence type="ECO:0000256" key="7">
    <source>
        <dbReference type="ARBA" id="ARBA00023235"/>
    </source>
</evidence>
<evidence type="ECO:0000256" key="1">
    <source>
        <dbReference type="ARBA" id="ARBA00009922"/>
    </source>
</evidence>
<evidence type="ECO:0000256" key="10">
    <source>
        <dbReference type="ARBA" id="ARBA00048988"/>
    </source>
</evidence>
<dbReference type="GO" id="GO:0003677">
    <property type="term" value="F:DNA binding"/>
    <property type="evidence" value="ECO:0007669"/>
    <property type="project" value="UniProtKB-KW"/>
</dbReference>
<dbReference type="Gene3D" id="1.10.10.160">
    <property type="match status" value="1"/>
</dbReference>
<dbReference type="EC" id="5.6.2.4" evidence="9"/>
<dbReference type="InterPro" id="IPR027417">
    <property type="entry name" value="P-loop_NTPase"/>
</dbReference>
<dbReference type="GO" id="GO:0016787">
    <property type="term" value="F:hydrolase activity"/>
    <property type="evidence" value="ECO:0007669"/>
    <property type="project" value="UniProtKB-UniRule"/>
</dbReference>
<dbReference type="PANTHER" id="PTHR11070">
    <property type="entry name" value="UVRD / RECB / PCRA DNA HELICASE FAMILY MEMBER"/>
    <property type="match status" value="1"/>
</dbReference>
<comment type="catalytic activity">
    <reaction evidence="8">
        <text>Couples ATP hydrolysis with the unwinding of duplex DNA by translocating in the 3'-5' direction.</text>
        <dbReference type="EC" id="5.6.2.4"/>
    </reaction>
</comment>
<dbReference type="Gene3D" id="1.10.486.10">
    <property type="entry name" value="PCRA, domain 4"/>
    <property type="match status" value="1"/>
</dbReference>
<dbReference type="PANTHER" id="PTHR11070:SF2">
    <property type="entry name" value="ATP-DEPENDENT DNA HELICASE SRS2"/>
    <property type="match status" value="1"/>
</dbReference>
<feature type="compositionally biased region" description="Polar residues" evidence="12">
    <location>
        <begin position="1011"/>
        <end position="1035"/>
    </location>
</feature>
<comment type="similarity">
    <text evidence="1">Belongs to the helicase family. UvrD subfamily.</text>
</comment>
<keyword evidence="7" id="KW-0413">Isomerase</keyword>
<dbReference type="Pfam" id="PF13361">
    <property type="entry name" value="UvrD_C"/>
    <property type="match status" value="1"/>
</dbReference>
<feature type="domain" description="UvrD-like helicase C-terminal" evidence="14">
    <location>
        <begin position="346"/>
        <end position="644"/>
    </location>
</feature>
<protein>
    <recommendedName>
        <fullName evidence="9">DNA 3'-5' helicase</fullName>
        <ecNumber evidence="9">5.6.2.4</ecNumber>
    </recommendedName>
</protein>
<dbReference type="InterPro" id="IPR014017">
    <property type="entry name" value="DNA_helicase_UvrD-like_C"/>
</dbReference>
<dbReference type="InterPro" id="IPR014016">
    <property type="entry name" value="UvrD-like_ATP-bd"/>
</dbReference>
<gene>
    <name evidence="15" type="ORF">D9619_004893</name>
</gene>
<evidence type="ECO:0000313" key="15">
    <source>
        <dbReference type="EMBL" id="KAF5327158.1"/>
    </source>
</evidence>
<comment type="caution">
    <text evidence="15">The sequence shown here is derived from an EMBL/GenBank/DDBJ whole genome shotgun (WGS) entry which is preliminary data.</text>
</comment>
<dbReference type="Pfam" id="PF00580">
    <property type="entry name" value="UvrD-helicase"/>
    <property type="match status" value="1"/>
</dbReference>
<keyword evidence="5 11" id="KW-0067">ATP-binding</keyword>
<feature type="compositionally biased region" description="Low complexity" evidence="12">
    <location>
        <begin position="983"/>
        <end position="1000"/>
    </location>
</feature>
<keyword evidence="4 11" id="KW-0347">Helicase</keyword>
<dbReference type="GO" id="GO:0043138">
    <property type="term" value="F:3'-5' DNA helicase activity"/>
    <property type="evidence" value="ECO:0007669"/>
    <property type="project" value="UniProtKB-EC"/>
</dbReference>
<evidence type="ECO:0000313" key="16">
    <source>
        <dbReference type="Proteomes" id="UP000567179"/>
    </source>
</evidence>
<dbReference type="OrthoDB" id="1470711at2759"/>
<feature type="region of interest" description="Disordered" evidence="12">
    <location>
        <begin position="24"/>
        <end position="46"/>
    </location>
</feature>
<evidence type="ECO:0000256" key="11">
    <source>
        <dbReference type="PROSITE-ProRule" id="PRU00560"/>
    </source>
</evidence>
<dbReference type="EMBL" id="JAACJJ010000014">
    <property type="protein sequence ID" value="KAF5327158.1"/>
    <property type="molecule type" value="Genomic_DNA"/>
</dbReference>
<dbReference type="GO" id="GO:0005524">
    <property type="term" value="F:ATP binding"/>
    <property type="evidence" value="ECO:0007669"/>
    <property type="project" value="UniProtKB-UniRule"/>
</dbReference>
<dbReference type="InterPro" id="IPR000212">
    <property type="entry name" value="DNA_helicase_UvrD/REP"/>
</dbReference>
<feature type="compositionally biased region" description="Polar residues" evidence="12">
    <location>
        <begin position="888"/>
        <end position="902"/>
    </location>
</feature>
<evidence type="ECO:0000256" key="5">
    <source>
        <dbReference type="ARBA" id="ARBA00022840"/>
    </source>
</evidence>
<accession>A0A8H5BRB8</accession>
<dbReference type="InterPro" id="IPR013986">
    <property type="entry name" value="DExx_box_DNA_helicase_dom_sf"/>
</dbReference>
<dbReference type="GO" id="GO:0000725">
    <property type="term" value="P:recombinational repair"/>
    <property type="evidence" value="ECO:0007669"/>
    <property type="project" value="TreeGrafter"/>
</dbReference>